<dbReference type="GO" id="GO:0016747">
    <property type="term" value="F:acyltransferase activity, transferring groups other than amino-acyl groups"/>
    <property type="evidence" value="ECO:0007669"/>
    <property type="project" value="InterPro"/>
</dbReference>
<feature type="domain" description="N-acetyltransferase" evidence="1">
    <location>
        <begin position="57"/>
        <end position="198"/>
    </location>
</feature>
<dbReference type="PROSITE" id="PS51186">
    <property type="entry name" value="GNAT"/>
    <property type="match status" value="1"/>
</dbReference>
<name>U2CZ05_9BACE</name>
<dbReference type="AlphaFoldDB" id="U2CZ05"/>
<accession>U2CZ05</accession>
<dbReference type="EMBL" id="AWSV01000001">
    <property type="protein sequence ID" value="ERI89313.1"/>
    <property type="molecule type" value="Genomic_DNA"/>
</dbReference>
<comment type="caution">
    <text evidence="2">The sequence shown here is derived from an EMBL/GenBank/DDBJ whole genome shotgun (WGS) entry which is preliminary data.</text>
</comment>
<dbReference type="SUPFAM" id="SSF55729">
    <property type="entry name" value="Acyl-CoA N-acyltransferases (Nat)"/>
    <property type="match status" value="1"/>
</dbReference>
<organism evidence="2 3">
    <name type="scientific">Bacteroides pyogenes F0041</name>
    <dbReference type="NCBI Taxonomy" id="1321819"/>
    <lineage>
        <taxon>Bacteria</taxon>
        <taxon>Pseudomonadati</taxon>
        <taxon>Bacteroidota</taxon>
        <taxon>Bacteroidia</taxon>
        <taxon>Bacteroidales</taxon>
        <taxon>Bacteroidaceae</taxon>
        <taxon>Bacteroides</taxon>
    </lineage>
</organism>
<dbReference type="Pfam" id="PF00583">
    <property type="entry name" value="Acetyltransf_1"/>
    <property type="match status" value="1"/>
</dbReference>
<dbReference type="InterPro" id="IPR000182">
    <property type="entry name" value="GNAT_dom"/>
</dbReference>
<evidence type="ECO:0000313" key="2">
    <source>
        <dbReference type="EMBL" id="ERI89313.1"/>
    </source>
</evidence>
<dbReference type="PATRIC" id="fig|1321819.3.peg.24"/>
<sequence>MLYVIAHLLRNKIPWVWKLVDLLNSFLFSLRYGRKLKEVVNRVLAFYQRESGLKVVPMAKVATEKLVEFFAKQPDDAYTFFKPHGFDAKSIKKNQKNKSFLAYVLFENNEVVAYCFIRSFFHGKGFRGRMVDIDHRGKGLGTLMNKVMNEIGFGMGLRLYETVSKDNVASYRSAISASNVKIVEEMENNELYLEILPE</sequence>
<dbReference type="HOGENOM" id="CLU_1303977_0_0_10"/>
<protein>
    <recommendedName>
        <fullName evidence="1">N-acetyltransferase domain-containing protein</fullName>
    </recommendedName>
</protein>
<evidence type="ECO:0000259" key="1">
    <source>
        <dbReference type="PROSITE" id="PS51186"/>
    </source>
</evidence>
<dbReference type="Proteomes" id="UP000016496">
    <property type="component" value="Unassembled WGS sequence"/>
</dbReference>
<dbReference type="InterPro" id="IPR016181">
    <property type="entry name" value="Acyl_CoA_acyltransferase"/>
</dbReference>
<dbReference type="Gene3D" id="3.40.630.30">
    <property type="match status" value="1"/>
</dbReference>
<gene>
    <name evidence="2" type="ORF">HMPREF1981_00024</name>
</gene>
<proteinExistence type="predicted"/>
<evidence type="ECO:0000313" key="3">
    <source>
        <dbReference type="Proteomes" id="UP000016496"/>
    </source>
</evidence>
<dbReference type="CDD" id="cd04301">
    <property type="entry name" value="NAT_SF"/>
    <property type="match status" value="1"/>
</dbReference>
<reference evidence="2 3" key="1">
    <citation type="submission" date="2013-08" db="EMBL/GenBank/DDBJ databases">
        <authorList>
            <person name="Weinstock G."/>
            <person name="Sodergren E."/>
            <person name="Wylie T."/>
            <person name="Fulton L."/>
            <person name="Fulton R."/>
            <person name="Fronick C."/>
            <person name="O'Laughlin M."/>
            <person name="Godfrey J."/>
            <person name="Miner T."/>
            <person name="Herter B."/>
            <person name="Appelbaum E."/>
            <person name="Cordes M."/>
            <person name="Lek S."/>
            <person name="Wollam A."/>
            <person name="Pepin K.H."/>
            <person name="Palsikar V.B."/>
            <person name="Mitreva M."/>
            <person name="Wilson R.K."/>
        </authorList>
    </citation>
    <scope>NUCLEOTIDE SEQUENCE [LARGE SCALE GENOMIC DNA]</scope>
    <source>
        <strain evidence="2 3">F0041</strain>
    </source>
</reference>